<dbReference type="GO" id="GO:0016811">
    <property type="term" value="F:hydrolase activity, acting on carbon-nitrogen (but not peptide) bonds, in linear amides"/>
    <property type="evidence" value="ECO:0007669"/>
    <property type="project" value="TreeGrafter"/>
</dbReference>
<dbReference type="Gene3D" id="3.40.50.10320">
    <property type="entry name" value="LmbE-like"/>
    <property type="match status" value="1"/>
</dbReference>
<protein>
    <submittedName>
        <fullName evidence="1">Bacillithiol biosynthesis deacetylase BshB1</fullName>
    </submittedName>
</protein>
<dbReference type="RefSeq" id="WP_222578737.1">
    <property type="nucleotide sequence ID" value="NZ_JAHVHU010000004.1"/>
</dbReference>
<name>A0A953HRU8_9BACT</name>
<dbReference type="AlphaFoldDB" id="A0A953HRU8"/>
<dbReference type="Proteomes" id="UP000753961">
    <property type="component" value="Unassembled WGS sequence"/>
</dbReference>
<dbReference type="InterPro" id="IPR023842">
    <property type="entry name" value="Bacillithiol_biosynth_BshB1"/>
</dbReference>
<dbReference type="InterPro" id="IPR024078">
    <property type="entry name" value="LmbE-like_dom_sf"/>
</dbReference>
<proteinExistence type="predicted"/>
<dbReference type="SUPFAM" id="SSF102588">
    <property type="entry name" value="LmbE-like"/>
    <property type="match status" value="1"/>
</dbReference>
<organism evidence="1 2">
    <name type="scientific">Membranihabitans marinus</name>
    <dbReference type="NCBI Taxonomy" id="1227546"/>
    <lineage>
        <taxon>Bacteria</taxon>
        <taxon>Pseudomonadati</taxon>
        <taxon>Bacteroidota</taxon>
        <taxon>Saprospiria</taxon>
        <taxon>Saprospirales</taxon>
        <taxon>Saprospiraceae</taxon>
        <taxon>Membranihabitans</taxon>
    </lineage>
</organism>
<dbReference type="EMBL" id="JAHVHU010000004">
    <property type="protein sequence ID" value="MBY5957215.1"/>
    <property type="molecule type" value="Genomic_DNA"/>
</dbReference>
<dbReference type="PANTHER" id="PTHR12993">
    <property type="entry name" value="N-ACETYLGLUCOSAMINYL-PHOSPHATIDYLINOSITOL DE-N-ACETYLASE-RELATED"/>
    <property type="match status" value="1"/>
</dbReference>
<accession>A0A953HRU8</accession>
<sequence length="242" mass="27378">MEQIKKVNILAVGVHPDDVELSITGTLAVQKQKGHSFGILDLTQGELGTRGTPEIRLREAENAARIQNAQFRVNLGFRDGFFTGTESEKLEIVKVIRAARPDILIANATHDRHPDHGRSAKLVYDAWFLSGLKSIETHIDGDVQERWRPKVIYHYLQDYIIPPDVVVDVSDTFDIKMKAIKAFRSQFYDPESKELDSPLTNKDFFDQVEGRARSLGRQIGVEYGEGLTAPRYIGVRDLFDLI</sequence>
<comment type="caution">
    <text evidence="1">The sequence shown here is derived from an EMBL/GenBank/DDBJ whole genome shotgun (WGS) entry which is preliminary data.</text>
</comment>
<dbReference type="PANTHER" id="PTHR12993:SF30">
    <property type="entry name" value="N-ACETYL-ALPHA-D-GLUCOSAMINYL L-MALATE DEACETYLASE 1"/>
    <property type="match status" value="1"/>
</dbReference>
<evidence type="ECO:0000313" key="1">
    <source>
        <dbReference type="EMBL" id="MBY5957215.1"/>
    </source>
</evidence>
<evidence type="ECO:0000313" key="2">
    <source>
        <dbReference type="Proteomes" id="UP000753961"/>
    </source>
</evidence>
<dbReference type="NCBIfam" id="TIGR04001">
    <property type="entry name" value="thiol_BshB1"/>
    <property type="match status" value="1"/>
</dbReference>
<reference evidence="1" key="1">
    <citation type="submission" date="2021-06" db="EMBL/GenBank/DDBJ databases">
        <title>44 bacteria genomes isolated from Dapeng, Shenzhen.</title>
        <authorList>
            <person name="Zheng W."/>
            <person name="Yu S."/>
            <person name="Huang Y."/>
        </authorList>
    </citation>
    <scope>NUCLEOTIDE SEQUENCE</scope>
    <source>
        <strain evidence="1">DP5N28-2</strain>
    </source>
</reference>
<dbReference type="GO" id="GO:0071793">
    <property type="term" value="P:bacillithiol biosynthetic process"/>
    <property type="evidence" value="ECO:0007669"/>
    <property type="project" value="InterPro"/>
</dbReference>
<dbReference type="Pfam" id="PF02585">
    <property type="entry name" value="PIG-L"/>
    <property type="match status" value="1"/>
</dbReference>
<keyword evidence="2" id="KW-1185">Reference proteome</keyword>
<dbReference type="GO" id="GO:0019213">
    <property type="term" value="F:deacetylase activity"/>
    <property type="evidence" value="ECO:0007669"/>
    <property type="project" value="InterPro"/>
</dbReference>
<dbReference type="InterPro" id="IPR003737">
    <property type="entry name" value="GlcNAc_PI_deacetylase-related"/>
</dbReference>
<gene>
    <name evidence="1" type="primary">bshB1</name>
    <name evidence="1" type="ORF">KUV50_03645</name>
</gene>